<dbReference type="InterPro" id="IPR001584">
    <property type="entry name" value="Integrase_cat-core"/>
</dbReference>
<dbReference type="Pfam" id="PF17921">
    <property type="entry name" value="Integrase_H2C2"/>
    <property type="match status" value="1"/>
</dbReference>
<dbReference type="Proteomes" id="UP001165740">
    <property type="component" value="Chromosome 2"/>
</dbReference>
<dbReference type="FunFam" id="3.30.70.270:FF:000020">
    <property type="entry name" value="Transposon Tf2-6 polyprotein-like Protein"/>
    <property type="match status" value="1"/>
</dbReference>
<dbReference type="InterPro" id="IPR043502">
    <property type="entry name" value="DNA/RNA_pol_sf"/>
</dbReference>
<dbReference type="GO" id="GO:0015074">
    <property type="term" value="P:DNA integration"/>
    <property type="evidence" value="ECO:0007669"/>
    <property type="project" value="InterPro"/>
</dbReference>
<dbReference type="InterPro" id="IPR054465">
    <property type="entry name" value="Integrase_p58-like_C"/>
</dbReference>
<dbReference type="Pfam" id="PF00665">
    <property type="entry name" value="rve"/>
    <property type="match status" value="1"/>
</dbReference>
<dbReference type="Gene3D" id="3.10.10.10">
    <property type="entry name" value="HIV Type 1 Reverse Transcriptase, subunit A, domain 1"/>
    <property type="match status" value="1"/>
</dbReference>
<dbReference type="SUPFAM" id="SSF56672">
    <property type="entry name" value="DNA/RNA polymerases"/>
    <property type="match status" value="1"/>
</dbReference>
<dbReference type="Gene3D" id="3.30.420.10">
    <property type="entry name" value="Ribonuclease H-like superfamily/Ribonuclease H"/>
    <property type="match status" value="1"/>
</dbReference>
<dbReference type="SUPFAM" id="SSF53098">
    <property type="entry name" value="Ribonuclease H-like"/>
    <property type="match status" value="1"/>
</dbReference>
<dbReference type="RefSeq" id="XP_055874586.1">
    <property type="nucleotide sequence ID" value="XM_056018611.1"/>
</dbReference>
<dbReference type="PANTHER" id="PTHR37984:SF5">
    <property type="entry name" value="PROTEIN NYNRIN-LIKE"/>
    <property type="match status" value="1"/>
</dbReference>
<dbReference type="InterPro" id="IPR041588">
    <property type="entry name" value="Integrase_H2C2"/>
</dbReference>
<dbReference type="GO" id="GO:0004519">
    <property type="term" value="F:endonuclease activity"/>
    <property type="evidence" value="ECO:0007669"/>
    <property type="project" value="UniProtKB-KW"/>
</dbReference>
<keyword evidence="3" id="KW-0540">Nuclease</keyword>
<protein>
    <submittedName>
        <fullName evidence="10">Uncharacterized protein LOC129924395</fullName>
    </submittedName>
</protein>
<reference evidence="10" key="1">
    <citation type="submission" date="2025-08" db="UniProtKB">
        <authorList>
            <consortium name="RefSeq"/>
        </authorList>
    </citation>
    <scope>IDENTIFICATION</scope>
</reference>
<dbReference type="CDD" id="cd01647">
    <property type="entry name" value="RT_LTR"/>
    <property type="match status" value="1"/>
</dbReference>
<dbReference type="InterPro" id="IPR043128">
    <property type="entry name" value="Rev_trsase/Diguanyl_cyclase"/>
</dbReference>
<dbReference type="Gene3D" id="3.30.70.270">
    <property type="match status" value="2"/>
</dbReference>
<dbReference type="OMA" id="DEWALPL"/>
<evidence type="ECO:0000256" key="4">
    <source>
        <dbReference type="ARBA" id="ARBA00022759"/>
    </source>
</evidence>
<evidence type="ECO:0000313" key="9">
    <source>
        <dbReference type="Proteomes" id="UP001165740"/>
    </source>
</evidence>
<accession>A0A9W2ZHX5</accession>
<evidence type="ECO:0000313" key="10">
    <source>
        <dbReference type="RefSeq" id="XP_055874586.1"/>
    </source>
</evidence>
<dbReference type="Gene3D" id="1.10.340.70">
    <property type="match status" value="1"/>
</dbReference>
<sequence length="987" mass="113677">MFEDPVADVIIGNVDEAKKVHSINAVTRAMTNTSMTHSESPNNNTLLDLERYTTTCEDFKLEQEQDPSLRQPWSKANDNTLDVKRKGTASFLIKNGLLYREFQYQGQPDLIQQQLVVPLSKRKVVLEIAHSSPLAGHMSINKTKTRIFSNFFWPGADKDIKQFVRSCPVCQKARPPGKCGRAELGVMNVVTTPFAKIAIDIVGPLELTDRKNMYILTLVDMATRWPEAIPLPNVNTSTVIEALSNIFARIGFPEHILSDNGPQFKSELYEQVCRFFHIKVVKSTPYHPSSNGRVERLNGSLKNMLIKVAEKDPRNWDRFINATLFAYREIPNATTGVSPYEMVYGRKVRGPMSIIKNLFTNEFIERETRNVYEYLLDLKNRLGTTLRVALSNDTKHTKEYKKYYDKHSTKKIILEGDFVLVLKPHRQNKLSMYWDGPYKVERKNSNLNYTIRKGNKLKVYHINRLAKYHDRSDEVSENKQDQLITACIAAVINDAEEDQDGQKLDNGLENLPTFEVTENIGLQHVKINKELNDSQHNNIVQVIKQFQEIITDIPGKAKVKEFRIEVTSDKPINLKPYTVPIHMRENLDKEIENMLKFDIIEESESPYASPVVLIKKKDSSLRLCVDYRRLNAITRFDAEVIPDPEDLFVQVHKAKYFTKVDLTKGFWQLPIEESSRKYTAFKVPNGHFQFKYVPFGLANSPSFFNRTIRNVLQGLSNVIFYFDDILIYNDDWESHLMSVQQVMTRLRDYGLTVKPEKLELGFFKITFLGHVVGGGKMEPDPKNLERIMGLRPPTNKKEVRSILGIASYYSKFIPSFADIVFPLTQLLRKGTPTRVTWSPECDLALKKIQSCLSSSPILILPNPNKPFIIQTDASDKGIACCLLQQVDGILHPIKYLSRKLLPRERHYAIIERECLAIVWSVQRLDRYLCGTKFTIQCDHRPLSYLKSCKFQNNRICRWSLMLQNFNFDIVHIEGRNNFLADTLSRLT</sequence>
<keyword evidence="2" id="KW-0548">Nucleotidyltransferase</keyword>
<dbReference type="FunFam" id="1.10.340.70:FF:000001">
    <property type="entry name" value="Retrovirus-related Pol polyprotein from transposon gypsy-like Protein"/>
    <property type="match status" value="1"/>
</dbReference>
<gene>
    <name evidence="10" type="primary">LOC129924395</name>
</gene>
<evidence type="ECO:0000256" key="2">
    <source>
        <dbReference type="ARBA" id="ARBA00022695"/>
    </source>
</evidence>
<dbReference type="GO" id="GO:0003964">
    <property type="term" value="F:RNA-directed DNA polymerase activity"/>
    <property type="evidence" value="ECO:0007669"/>
    <property type="project" value="UniProtKB-KW"/>
</dbReference>
<evidence type="ECO:0000256" key="5">
    <source>
        <dbReference type="ARBA" id="ARBA00022801"/>
    </source>
</evidence>
<dbReference type="InterPro" id="IPR050951">
    <property type="entry name" value="Retrovirus_Pol_polyprotein"/>
</dbReference>
<feature type="domain" description="Reverse transcriptase" evidence="7">
    <location>
        <begin position="595"/>
        <end position="772"/>
    </location>
</feature>
<dbReference type="PROSITE" id="PS50994">
    <property type="entry name" value="INTEGRASE"/>
    <property type="match status" value="1"/>
</dbReference>
<proteinExistence type="predicted"/>
<evidence type="ECO:0000256" key="6">
    <source>
        <dbReference type="ARBA" id="ARBA00022918"/>
    </source>
</evidence>
<keyword evidence="1" id="KW-0808">Transferase</keyword>
<evidence type="ECO:0000256" key="1">
    <source>
        <dbReference type="ARBA" id="ARBA00022679"/>
    </source>
</evidence>
<keyword evidence="6" id="KW-0695">RNA-directed DNA polymerase</keyword>
<organism evidence="9 10">
    <name type="scientific">Biomphalaria glabrata</name>
    <name type="common">Bloodfluke planorb</name>
    <name type="synonym">Freshwater snail</name>
    <dbReference type="NCBI Taxonomy" id="6526"/>
    <lineage>
        <taxon>Eukaryota</taxon>
        <taxon>Metazoa</taxon>
        <taxon>Spiralia</taxon>
        <taxon>Lophotrochozoa</taxon>
        <taxon>Mollusca</taxon>
        <taxon>Gastropoda</taxon>
        <taxon>Heterobranchia</taxon>
        <taxon>Euthyneura</taxon>
        <taxon>Panpulmonata</taxon>
        <taxon>Hygrophila</taxon>
        <taxon>Lymnaeoidea</taxon>
        <taxon>Planorbidae</taxon>
        <taxon>Biomphalaria</taxon>
    </lineage>
</organism>
<dbReference type="GO" id="GO:0003676">
    <property type="term" value="F:nucleic acid binding"/>
    <property type="evidence" value="ECO:0007669"/>
    <property type="project" value="InterPro"/>
</dbReference>
<evidence type="ECO:0000259" key="7">
    <source>
        <dbReference type="PROSITE" id="PS50878"/>
    </source>
</evidence>
<dbReference type="Pfam" id="PF17917">
    <property type="entry name" value="RT_RNaseH"/>
    <property type="match status" value="1"/>
</dbReference>
<dbReference type="Pfam" id="PF00078">
    <property type="entry name" value="RVT_1"/>
    <property type="match status" value="1"/>
</dbReference>
<evidence type="ECO:0000256" key="3">
    <source>
        <dbReference type="ARBA" id="ARBA00022722"/>
    </source>
</evidence>
<dbReference type="CDD" id="cd09274">
    <property type="entry name" value="RNase_HI_RT_Ty3"/>
    <property type="match status" value="1"/>
</dbReference>
<dbReference type="Pfam" id="PF22938">
    <property type="entry name" value="Integrase_p58_C"/>
    <property type="match status" value="1"/>
</dbReference>
<dbReference type="PROSITE" id="PS50878">
    <property type="entry name" value="RT_POL"/>
    <property type="match status" value="1"/>
</dbReference>
<dbReference type="InterPro" id="IPR012337">
    <property type="entry name" value="RNaseH-like_sf"/>
</dbReference>
<dbReference type="InterPro" id="IPR041373">
    <property type="entry name" value="RT_RNaseH"/>
</dbReference>
<dbReference type="GeneID" id="129924395"/>
<dbReference type="OrthoDB" id="10051443at2759"/>
<evidence type="ECO:0000259" key="8">
    <source>
        <dbReference type="PROSITE" id="PS50994"/>
    </source>
</evidence>
<dbReference type="PANTHER" id="PTHR37984">
    <property type="entry name" value="PROTEIN CBG26694"/>
    <property type="match status" value="1"/>
</dbReference>
<keyword evidence="4" id="KW-0255">Endonuclease</keyword>
<dbReference type="InterPro" id="IPR036397">
    <property type="entry name" value="RNaseH_sf"/>
</dbReference>
<feature type="domain" description="Integrase catalytic" evidence="8">
    <location>
        <begin position="189"/>
        <end position="347"/>
    </location>
</feature>
<dbReference type="FunFam" id="3.30.420.10:FF:000032">
    <property type="entry name" value="Retrovirus-related Pol polyprotein from transposon 297-like Protein"/>
    <property type="match status" value="1"/>
</dbReference>
<keyword evidence="9" id="KW-1185">Reference proteome</keyword>
<name>A0A9W2ZHX5_BIOGL</name>
<keyword evidence="5" id="KW-0378">Hydrolase</keyword>
<dbReference type="AlphaFoldDB" id="A0A9W2ZHX5"/>
<dbReference type="InterPro" id="IPR000477">
    <property type="entry name" value="RT_dom"/>
</dbReference>
<dbReference type="GO" id="GO:0016787">
    <property type="term" value="F:hydrolase activity"/>
    <property type="evidence" value="ECO:0007669"/>
    <property type="project" value="UniProtKB-KW"/>
</dbReference>